<feature type="region of interest" description="Disordered" evidence="1">
    <location>
        <begin position="1"/>
        <end position="26"/>
    </location>
</feature>
<organism evidence="2 3">
    <name type="scientific">Amycolatopsis lexingtonensis</name>
    <dbReference type="NCBI Taxonomy" id="218822"/>
    <lineage>
        <taxon>Bacteria</taxon>
        <taxon>Bacillati</taxon>
        <taxon>Actinomycetota</taxon>
        <taxon>Actinomycetes</taxon>
        <taxon>Pseudonocardiales</taxon>
        <taxon>Pseudonocardiaceae</taxon>
        <taxon>Amycolatopsis</taxon>
    </lineage>
</organism>
<evidence type="ECO:0000313" key="3">
    <source>
        <dbReference type="Proteomes" id="UP000631670"/>
    </source>
</evidence>
<sequence>MNESFRTSEDLNESFKTAGGPVTGGTRGLAVEARQLTSDDGAAKVLQSAIRLLVAPARHHAA</sequence>
<name>A0ABR9I5Q4_9PSEU</name>
<dbReference type="EMBL" id="JADBEG010000001">
    <property type="protein sequence ID" value="MBE1498514.1"/>
    <property type="molecule type" value="Genomic_DNA"/>
</dbReference>
<reference evidence="2 3" key="1">
    <citation type="submission" date="2020-10" db="EMBL/GenBank/DDBJ databases">
        <title>Sequencing the genomes of 1000 actinobacteria strains.</title>
        <authorList>
            <person name="Klenk H.-P."/>
        </authorList>
    </citation>
    <scope>NUCLEOTIDE SEQUENCE [LARGE SCALE GENOMIC DNA]</scope>
    <source>
        <strain evidence="2 3">DSM 44653</strain>
    </source>
</reference>
<protein>
    <submittedName>
        <fullName evidence="2">Uncharacterized protein</fullName>
    </submittedName>
</protein>
<dbReference type="Proteomes" id="UP000631670">
    <property type="component" value="Unassembled WGS sequence"/>
</dbReference>
<gene>
    <name evidence="2" type="ORF">H4696_005614</name>
</gene>
<proteinExistence type="predicted"/>
<evidence type="ECO:0000313" key="2">
    <source>
        <dbReference type="EMBL" id="MBE1498514.1"/>
    </source>
</evidence>
<keyword evidence="3" id="KW-1185">Reference proteome</keyword>
<accession>A0ABR9I5Q4</accession>
<comment type="caution">
    <text evidence="2">The sequence shown here is derived from an EMBL/GenBank/DDBJ whole genome shotgun (WGS) entry which is preliminary data.</text>
</comment>
<evidence type="ECO:0000256" key="1">
    <source>
        <dbReference type="SAM" id="MobiDB-lite"/>
    </source>
</evidence>